<evidence type="ECO:0000256" key="2">
    <source>
        <dbReference type="ARBA" id="ARBA00006202"/>
    </source>
</evidence>
<feature type="domain" description="Glycosyl hydrolase family 36 C-terminal" evidence="9">
    <location>
        <begin position="650"/>
        <end position="731"/>
    </location>
</feature>
<dbReference type="PROSITE" id="PS00512">
    <property type="entry name" value="ALPHA_GALACTOSIDASE"/>
    <property type="match status" value="1"/>
</dbReference>
<evidence type="ECO:0000256" key="1">
    <source>
        <dbReference type="ARBA" id="ARBA00001255"/>
    </source>
</evidence>
<dbReference type="Gene3D" id="2.60.40.1180">
    <property type="entry name" value="Golgi alpha-mannosidase II"/>
    <property type="match status" value="1"/>
</dbReference>
<comment type="similarity">
    <text evidence="2">Belongs to the glycosyl hydrolase 36 family.</text>
</comment>
<evidence type="ECO:0000313" key="12">
    <source>
        <dbReference type="Proteomes" id="UP000199488"/>
    </source>
</evidence>
<evidence type="ECO:0000313" key="11">
    <source>
        <dbReference type="EMBL" id="SDW43952.1"/>
    </source>
</evidence>
<feature type="binding site" evidence="8">
    <location>
        <position position="549"/>
    </location>
    <ligand>
        <name>substrate</name>
    </ligand>
</feature>
<sequence length="734" mass="83742">MPIHYSSSTKTFHLQAADTSYVFDVLPNNQLGHIYYGKRLPHREDFSHLRRFEERANTTSVSEENPSLSLESVQQEYPVYGTTDFREPALHIQQQDGSRITNFQYESHAFLDNKPELPGLPATYTEHGGEATTLALTLKDYHLNAELTLLYTLFEAPGVIARSAAVYNGGAEPFRLLGIKSMNVDFSDAEFEMLHLSGAWARERHVKTRKLEEGVQRIASTRGISSAQHNPFLALKRPETDESRGEVFGFSFVYSGNFEGRVEVDHFGVSRVSMGLPDFDFSWKTEPGETFQAPEVVMVHSTEGLNGMSHKFHDLYRSRLVRGPWRDEARPVLLNNWEGTYFDFNEEKIVSMAETASQCGIELFVLDDGWFGRRNDDTTSLGDWFVDESKLPNGIRGLAEKITGMDMRFGLWFEPEMVSKQSELFQKHPDWMLETPGRKPSQGRNQFVLDFSRPEVVDELHRQMARLLEDAAITYVKWDMNRPLTEVYSKVYPPDRQQEIMHRYVLGVYDLYERLTTEFPHVLFESCASGGCRFDPGMLYYAPQTWTSDNTDAVERLRIQYGTSMVYPLKTMGAHVSDVPNHQVHRTTSLQTRADVSYFGNFGYELDITKEPDLSLLQKQVEFYKNHRELLQEGDFYRITSPFEGDGNVTSWSVVSKDKQTAAIGRYQVLEEPNDGFSRIYGRGLAEEQLYAVEGTDWQLYGAELMHAGIPVNIAGVEKPLGDYASTVVVLQAV</sequence>
<gene>
    <name evidence="11" type="ORF">SAMN05421781_1433</name>
</gene>
<evidence type="ECO:0000256" key="4">
    <source>
        <dbReference type="ARBA" id="ARBA00022801"/>
    </source>
</evidence>
<comment type="catalytic activity">
    <reaction evidence="1 6">
        <text>Hydrolysis of terminal, non-reducing alpha-D-galactose residues in alpha-D-galactosides, including galactose oligosaccharides, galactomannans and galactolipids.</text>
        <dbReference type="EC" id="3.2.1.22"/>
    </reaction>
</comment>
<dbReference type="CDD" id="cd14791">
    <property type="entry name" value="GH36"/>
    <property type="match status" value="1"/>
</dbReference>
<feature type="active site" description="Proton donor" evidence="7">
    <location>
        <position position="549"/>
    </location>
</feature>
<dbReference type="PRINTS" id="PR00743">
    <property type="entry name" value="GLHYDRLASE36"/>
</dbReference>
<protein>
    <recommendedName>
        <fullName evidence="3 6">Alpha-galactosidase</fullName>
        <ecNumber evidence="3 6">3.2.1.22</ecNumber>
    </recommendedName>
</protein>
<evidence type="ECO:0000259" key="10">
    <source>
        <dbReference type="Pfam" id="PF16875"/>
    </source>
</evidence>
<dbReference type="InterPro" id="IPR013785">
    <property type="entry name" value="Aldolase_TIM"/>
</dbReference>
<feature type="binding site" evidence="8">
    <location>
        <position position="527"/>
    </location>
    <ligand>
        <name>substrate</name>
    </ligand>
</feature>
<dbReference type="InterPro" id="IPR017853">
    <property type="entry name" value="GH"/>
</dbReference>
<feature type="binding site" evidence="8">
    <location>
        <position position="444"/>
    </location>
    <ligand>
        <name>substrate</name>
    </ligand>
</feature>
<evidence type="ECO:0000256" key="3">
    <source>
        <dbReference type="ARBA" id="ARBA00012755"/>
    </source>
</evidence>
<dbReference type="EMBL" id="FNNC01000002">
    <property type="protein sequence ID" value="SDW43952.1"/>
    <property type="molecule type" value="Genomic_DNA"/>
</dbReference>
<keyword evidence="12" id="KW-1185">Reference proteome</keyword>
<accession>A0A1H2TJA5</accession>
<dbReference type="GO" id="GO:0004557">
    <property type="term" value="F:alpha-galactosidase activity"/>
    <property type="evidence" value="ECO:0007669"/>
    <property type="project" value="UniProtKB-UniRule"/>
</dbReference>
<dbReference type="RefSeq" id="WP_091613002.1">
    <property type="nucleotide sequence ID" value="NZ_FNNC01000002.1"/>
</dbReference>
<dbReference type="InterPro" id="IPR050985">
    <property type="entry name" value="Alpha-glycosidase_related"/>
</dbReference>
<dbReference type="AlphaFoldDB" id="A0A1H2TJA5"/>
<dbReference type="PANTHER" id="PTHR43053:SF3">
    <property type="entry name" value="ALPHA-GALACTOSIDASE C-RELATED"/>
    <property type="match status" value="1"/>
</dbReference>
<feature type="domain" description="Glycosyl hydrolase family 36 N-terminal" evidence="10">
    <location>
        <begin position="30"/>
        <end position="284"/>
    </location>
</feature>
<dbReference type="InterPro" id="IPR013780">
    <property type="entry name" value="Glyco_hydro_b"/>
</dbReference>
<proteinExistence type="inferred from homology"/>
<dbReference type="InterPro" id="IPR002252">
    <property type="entry name" value="Glyco_hydro_36"/>
</dbReference>
<dbReference type="Pfam" id="PF02065">
    <property type="entry name" value="Melibiase"/>
    <property type="match status" value="1"/>
</dbReference>
<dbReference type="InterPro" id="IPR031704">
    <property type="entry name" value="Glyco_hydro_36_N"/>
</dbReference>
<name>A0A1H2TJA5_9BACI</name>
<feature type="active site" description="Nucleophile" evidence="7">
    <location>
        <position position="479"/>
    </location>
</feature>
<dbReference type="Pfam" id="PF16874">
    <property type="entry name" value="Glyco_hydro_36C"/>
    <property type="match status" value="1"/>
</dbReference>
<dbReference type="GO" id="GO:0016052">
    <property type="term" value="P:carbohydrate catabolic process"/>
    <property type="evidence" value="ECO:0007669"/>
    <property type="project" value="InterPro"/>
</dbReference>
<dbReference type="STRING" id="1122204.SAMN05421781_1433"/>
<evidence type="ECO:0000256" key="7">
    <source>
        <dbReference type="PIRSR" id="PIRSR005536-1"/>
    </source>
</evidence>
<evidence type="ECO:0000256" key="5">
    <source>
        <dbReference type="ARBA" id="ARBA00023295"/>
    </source>
</evidence>
<dbReference type="OrthoDB" id="9758822at2"/>
<evidence type="ECO:0000256" key="6">
    <source>
        <dbReference type="PIRNR" id="PIRNR005536"/>
    </source>
</evidence>
<dbReference type="Gene3D" id="2.70.98.60">
    <property type="entry name" value="alpha-galactosidase from lactobacil brevis"/>
    <property type="match status" value="1"/>
</dbReference>
<dbReference type="SUPFAM" id="SSF51445">
    <property type="entry name" value="(Trans)glycosidases"/>
    <property type="match status" value="1"/>
</dbReference>
<evidence type="ECO:0000259" key="9">
    <source>
        <dbReference type="Pfam" id="PF16874"/>
    </source>
</evidence>
<evidence type="ECO:0000256" key="8">
    <source>
        <dbReference type="PIRSR" id="PIRSR005536-2"/>
    </source>
</evidence>
<feature type="binding site" evidence="8">
    <location>
        <begin position="477"/>
        <end position="481"/>
    </location>
    <ligand>
        <name>substrate</name>
    </ligand>
</feature>
<keyword evidence="5 6" id="KW-0326">Glycosidase</keyword>
<reference evidence="11 12" key="1">
    <citation type="submission" date="2016-10" db="EMBL/GenBank/DDBJ databases">
        <authorList>
            <person name="de Groot N.N."/>
        </authorList>
    </citation>
    <scope>NUCLEOTIDE SEQUENCE [LARGE SCALE GENOMIC DNA]</scope>
    <source>
        <strain evidence="11 12">DSM 23126</strain>
    </source>
</reference>
<dbReference type="Gene3D" id="3.20.20.70">
    <property type="entry name" value="Aldolase class I"/>
    <property type="match status" value="1"/>
</dbReference>
<dbReference type="Proteomes" id="UP000199488">
    <property type="component" value="Unassembled WGS sequence"/>
</dbReference>
<dbReference type="EC" id="3.2.1.22" evidence="3 6"/>
<keyword evidence="4 6" id="KW-0378">Hydrolase</keyword>
<dbReference type="PANTHER" id="PTHR43053">
    <property type="entry name" value="GLYCOSIDASE FAMILY 31"/>
    <property type="match status" value="1"/>
</dbReference>
<dbReference type="InterPro" id="IPR000111">
    <property type="entry name" value="Glyco_hydro_27/36_CS"/>
</dbReference>
<dbReference type="Pfam" id="PF16875">
    <property type="entry name" value="Glyco_hydro_36N"/>
    <property type="match status" value="1"/>
</dbReference>
<dbReference type="InterPro" id="IPR038417">
    <property type="entry name" value="Alpga-gal_N_sf"/>
</dbReference>
<dbReference type="PIRSF" id="PIRSF005536">
    <property type="entry name" value="Agal"/>
    <property type="match status" value="1"/>
</dbReference>
<dbReference type="InterPro" id="IPR031705">
    <property type="entry name" value="Glyco_hydro_36_C"/>
</dbReference>
<feature type="binding site" evidence="8">
    <location>
        <position position="200"/>
    </location>
    <ligand>
        <name>substrate</name>
    </ligand>
</feature>
<organism evidence="11 12">
    <name type="scientific">Marinococcus luteus</name>
    <dbReference type="NCBI Taxonomy" id="1122204"/>
    <lineage>
        <taxon>Bacteria</taxon>
        <taxon>Bacillati</taxon>
        <taxon>Bacillota</taxon>
        <taxon>Bacilli</taxon>
        <taxon>Bacillales</taxon>
        <taxon>Bacillaceae</taxon>
        <taxon>Marinococcus</taxon>
    </lineage>
</organism>
<feature type="binding site" evidence="8">
    <location>
        <begin position="367"/>
        <end position="368"/>
    </location>
    <ligand>
        <name>substrate</name>
    </ligand>
</feature>
<dbReference type="FunFam" id="3.20.20.70:FF:000118">
    <property type="entry name" value="Alpha-galactosidase"/>
    <property type="match status" value="1"/>
</dbReference>